<feature type="signal peptide" evidence="1">
    <location>
        <begin position="1"/>
        <end position="20"/>
    </location>
</feature>
<gene>
    <name evidence="2" type="ORF">T190115A13A_20022</name>
</gene>
<keyword evidence="1" id="KW-0732">Signal</keyword>
<sequence>MKHYLIIVGVLLLSLNQSIAQCFSGGGINNYNNLSKTTGNTTLDAQFNQEKGLIENVFKVSVDLWIMDDGNSPNALANCQSRNPRVYDGTVRFGKNLMVNELYTMTKGGYAVAGILAHEFAHILQCKKNSTFRARDRELQADFLAGFYIGRKSYLYNTNIKNFANSLFDAGDWYDPSHHGTPVERVNSMVAGFKSRNESVETAYLNSISYINNGKRTILTGLDRARIKRKVACTHKVTCTHKTTCKHTMACQHKIACQHKKACQHRMVCQHIVQTIYGPRRSHQYDLQHPFDIQHQYDLQHAFDYKHRFDYQHTFDFRHQYDYTY</sequence>
<evidence type="ECO:0000313" key="3">
    <source>
        <dbReference type="Proteomes" id="UP001497602"/>
    </source>
</evidence>
<proteinExistence type="predicted"/>
<feature type="chain" id="PRO_5046495435" description="Peptidase M48 domain-containing protein" evidence="1">
    <location>
        <begin position="21"/>
        <end position="325"/>
    </location>
</feature>
<comment type="caution">
    <text evidence="2">The sequence shown here is derived from an EMBL/GenBank/DDBJ whole genome shotgun (WGS) entry which is preliminary data.</text>
</comment>
<name>A0ABP1FBY7_9FLAO</name>
<dbReference type="RefSeq" id="WP_348738489.1">
    <property type="nucleotide sequence ID" value="NZ_CAXJRC010000022.1"/>
</dbReference>
<reference evidence="2 3" key="1">
    <citation type="submission" date="2024-05" db="EMBL/GenBank/DDBJ databases">
        <authorList>
            <person name="Duchaud E."/>
        </authorList>
    </citation>
    <scope>NUCLEOTIDE SEQUENCE [LARGE SCALE GENOMIC DNA]</scope>
    <source>
        <strain evidence="2">Ena-SAMPLE-TAB-13-05-2024-13:56:06:370-140305</strain>
    </source>
</reference>
<dbReference type="Proteomes" id="UP001497602">
    <property type="component" value="Unassembled WGS sequence"/>
</dbReference>
<evidence type="ECO:0000256" key="1">
    <source>
        <dbReference type="SAM" id="SignalP"/>
    </source>
</evidence>
<evidence type="ECO:0008006" key="4">
    <source>
        <dbReference type="Google" id="ProtNLM"/>
    </source>
</evidence>
<keyword evidence="3" id="KW-1185">Reference proteome</keyword>
<dbReference type="EMBL" id="CAXJRC010000022">
    <property type="protein sequence ID" value="CAL2106742.1"/>
    <property type="molecule type" value="Genomic_DNA"/>
</dbReference>
<organism evidence="2 3">
    <name type="scientific">Tenacibaculum vairaonense</name>
    <dbReference type="NCBI Taxonomy" id="3137860"/>
    <lineage>
        <taxon>Bacteria</taxon>
        <taxon>Pseudomonadati</taxon>
        <taxon>Bacteroidota</taxon>
        <taxon>Flavobacteriia</taxon>
        <taxon>Flavobacteriales</taxon>
        <taxon>Flavobacteriaceae</taxon>
        <taxon>Tenacibaculum</taxon>
    </lineage>
</organism>
<protein>
    <recommendedName>
        <fullName evidence="4">Peptidase M48 domain-containing protein</fullName>
    </recommendedName>
</protein>
<evidence type="ECO:0000313" key="2">
    <source>
        <dbReference type="EMBL" id="CAL2106742.1"/>
    </source>
</evidence>
<accession>A0ABP1FBY7</accession>